<evidence type="ECO:0000256" key="2">
    <source>
        <dbReference type="ARBA" id="ARBA00022676"/>
    </source>
</evidence>
<evidence type="ECO:0000256" key="4">
    <source>
        <dbReference type="RuleBase" id="RU003718"/>
    </source>
</evidence>
<reference evidence="7" key="1">
    <citation type="submission" date="2025-08" db="UniProtKB">
        <authorList>
            <consortium name="RefSeq"/>
        </authorList>
    </citation>
    <scope>IDENTIFICATION</scope>
    <source>
        <tissue evidence="7">Fruit stalk</tissue>
    </source>
</reference>
<comment type="similarity">
    <text evidence="1 4">Belongs to the UDP-glycosyltransferase family.</text>
</comment>
<dbReference type="AlphaFoldDB" id="A0A6P6ANT2"/>
<sequence length="520" mass="58375">MGTEDENKIHAMFLPYMAPGHMMPMVDMARRFAAIGTKVTIIITTMNALRIKNAIDRDIKSGRQITLEIISLPSTEVGLPEGCENMISVPTPEMSIKLFHAIELLQPQIEKLFRDFRPDCIVSDCLFPWSLDVANELGIPRIAFNGSGFFNLCVADSISRYEPHKNIKSETETFVVPGLPDEIILTRSQLPDIVKARNNFSELFDRLKESERKSFGLLMNSFYELEPAYADHCRKVLGIKAWHIGPVSLFNRDTDDQVERGEKASVSKHQCLSWLDCRNSKSVLYICFGSLTRFSKNQTTEIAHALEASGYSFIWVVGKVLKTKNDDCKDQEQELWLPEGFEHKMKENGQGLIIRGWAPQVLILEHPAIGGYLTHCGWNSILEGVTAGVPLITWPIFAEQFYNEKLVTQVLNLGVAVGNEVWKAWATEDSTLVKSKDDILKAINAVMGNTEKATEMSKRAKRLGELAKKAIEEGNSSYNDMIGLIEDIRLYKTTNGVSANCDEGAKMSSIRKLGEFAKEK</sequence>
<accession>A0A6P6ANT2</accession>
<dbReference type="Pfam" id="PF00201">
    <property type="entry name" value="UDPGT"/>
    <property type="match status" value="1"/>
</dbReference>
<gene>
    <name evidence="7" type="primary">LOC111311361</name>
</gene>
<dbReference type="Proteomes" id="UP000515121">
    <property type="component" value="Unplaced"/>
</dbReference>
<dbReference type="RefSeq" id="XP_022766470.1">
    <property type="nucleotide sequence ID" value="XM_022910735.1"/>
</dbReference>
<dbReference type="PANTHER" id="PTHR48047:SF45">
    <property type="entry name" value="SCOPOLETIN GLUCOSYLTRANSFERASE-LIKE"/>
    <property type="match status" value="1"/>
</dbReference>
<dbReference type="GeneID" id="111311361"/>
<dbReference type="GO" id="GO:0035251">
    <property type="term" value="F:UDP-glucosyltransferase activity"/>
    <property type="evidence" value="ECO:0007669"/>
    <property type="project" value="TreeGrafter"/>
</dbReference>
<dbReference type="PROSITE" id="PS00375">
    <property type="entry name" value="UDPGT"/>
    <property type="match status" value="1"/>
</dbReference>
<dbReference type="OrthoDB" id="5835829at2759"/>
<evidence type="ECO:0000313" key="6">
    <source>
        <dbReference type="Proteomes" id="UP000515121"/>
    </source>
</evidence>
<dbReference type="InterPro" id="IPR002213">
    <property type="entry name" value="UDP_glucos_trans"/>
</dbReference>
<protein>
    <recommendedName>
        <fullName evidence="5">Glycosyltransferase</fullName>
        <ecNumber evidence="5">2.4.1.-</ecNumber>
    </recommendedName>
</protein>
<name>A0A6P6ANT2_DURZI</name>
<dbReference type="InterPro" id="IPR035595">
    <property type="entry name" value="UDP_glycos_trans_CS"/>
</dbReference>
<dbReference type="KEGG" id="dzi:111311361"/>
<evidence type="ECO:0000256" key="3">
    <source>
        <dbReference type="ARBA" id="ARBA00022679"/>
    </source>
</evidence>
<dbReference type="EC" id="2.4.1.-" evidence="5"/>
<dbReference type="Gene3D" id="3.40.50.2000">
    <property type="entry name" value="Glycogen Phosphorylase B"/>
    <property type="match status" value="2"/>
</dbReference>
<organism evidence="6 7">
    <name type="scientific">Durio zibethinus</name>
    <name type="common">Durian</name>
    <dbReference type="NCBI Taxonomy" id="66656"/>
    <lineage>
        <taxon>Eukaryota</taxon>
        <taxon>Viridiplantae</taxon>
        <taxon>Streptophyta</taxon>
        <taxon>Embryophyta</taxon>
        <taxon>Tracheophyta</taxon>
        <taxon>Spermatophyta</taxon>
        <taxon>Magnoliopsida</taxon>
        <taxon>eudicotyledons</taxon>
        <taxon>Gunneridae</taxon>
        <taxon>Pentapetalae</taxon>
        <taxon>rosids</taxon>
        <taxon>malvids</taxon>
        <taxon>Malvales</taxon>
        <taxon>Malvaceae</taxon>
        <taxon>Helicteroideae</taxon>
        <taxon>Durio</taxon>
    </lineage>
</organism>
<proteinExistence type="inferred from homology"/>
<dbReference type="CDD" id="cd03784">
    <property type="entry name" value="GT1_Gtf-like"/>
    <property type="match status" value="1"/>
</dbReference>
<evidence type="ECO:0000313" key="7">
    <source>
        <dbReference type="RefSeq" id="XP_022766470.1"/>
    </source>
</evidence>
<evidence type="ECO:0000256" key="1">
    <source>
        <dbReference type="ARBA" id="ARBA00009995"/>
    </source>
</evidence>
<dbReference type="SUPFAM" id="SSF53756">
    <property type="entry name" value="UDP-Glycosyltransferase/glycogen phosphorylase"/>
    <property type="match status" value="1"/>
</dbReference>
<evidence type="ECO:0000256" key="5">
    <source>
        <dbReference type="RuleBase" id="RU362057"/>
    </source>
</evidence>
<keyword evidence="6" id="KW-1185">Reference proteome</keyword>
<dbReference type="FunFam" id="3.40.50.2000:FF:000047">
    <property type="entry name" value="Glycosyltransferase"/>
    <property type="match status" value="1"/>
</dbReference>
<keyword evidence="3 4" id="KW-0808">Transferase</keyword>
<dbReference type="FunFam" id="3.40.50.2000:FF:000071">
    <property type="entry name" value="Glycosyltransferase"/>
    <property type="match status" value="1"/>
</dbReference>
<keyword evidence="2 4" id="KW-0328">Glycosyltransferase</keyword>
<dbReference type="PANTHER" id="PTHR48047">
    <property type="entry name" value="GLYCOSYLTRANSFERASE"/>
    <property type="match status" value="1"/>
</dbReference>